<proteinExistence type="predicted"/>
<evidence type="ECO:0000259" key="2">
    <source>
        <dbReference type="Pfam" id="PF01814"/>
    </source>
</evidence>
<dbReference type="KEGG" id="ssyi:EKG83_05965"/>
<dbReference type="PANTHER" id="PTHR35585:SF1">
    <property type="entry name" value="HHE DOMAIN PROTEIN (AFU_ORTHOLOGUE AFUA_4G00730)"/>
    <property type="match status" value="1"/>
</dbReference>
<feature type="domain" description="Hemerythrin-like" evidence="2">
    <location>
        <begin position="5"/>
        <end position="118"/>
    </location>
</feature>
<dbReference type="RefSeq" id="WP_033433284.1">
    <property type="nucleotide sequence ID" value="NZ_CP034550.1"/>
</dbReference>
<dbReference type="Gene3D" id="1.20.120.520">
    <property type="entry name" value="nmb1532 protein domain like"/>
    <property type="match status" value="1"/>
</dbReference>
<dbReference type="EMBL" id="CP034550">
    <property type="protein sequence ID" value="QFZ17077.1"/>
    <property type="molecule type" value="Genomic_DNA"/>
</dbReference>
<keyword evidence="4" id="KW-1185">Reference proteome</keyword>
<feature type="coiled-coil region" evidence="1">
    <location>
        <begin position="85"/>
        <end position="116"/>
    </location>
</feature>
<dbReference type="AlphaFoldDB" id="A0A5Q0GSP4"/>
<dbReference type="Proteomes" id="UP000325787">
    <property type="component" value="Chromosome"/>
</dbReference>
<protein>
    <submittedName>
        <fullName evidence="3">Hemerythrin domain-containing protein</fullName>
    </submittedName>
</protein>
<gene>
    <name evidence="3" type="ORF">EKG83_05965</name>
</gene>
<evidence type="ECO:0000256" key="1">
    <source>
        <dbReference type="SAM" id="Coils"/>
    </source>
</evidence>
<dbReference type="PANTHER" id="PTHR35585">
    <property type="entry name" value="HHE DOMAIN PROTEIN (AFU_ORTHOLOGUE AFUA_4G00730)"/>
    <property type="match status" value="1"/>
</dbReference>
<reference evidence="4" key="1">
    <citation type="journal article" date="2021" name="Curr. Microbiol.">
        <title>Complete genome of nocamycin-producing strain Saccharothrix syringae NRRL B-16468 reveals the biosynthetic potential for secondary metabolites.</title>
        <authorList>
            <person name="Mo X."/>
            <person name="Yang S."/>
        </authorList>
    </citation>
    <scope>NUCLEOTIDE SEQUENCE [LARGE SCALE GENOMIC DNA]</scope>
    <source>
        <strain evidence="4">ATCC 51364 / DSM 43886 / JCM 6844 / KCTC 9398 / NBRC 14523 / NRRL B-16468 / INA 2240</strain>
    </source>
</reference>
<organism evidence="3 4">
    <name type="scientific">Saccharothrix syringae</name>
    <name type="common">Nocardiopsis syringae</name>
    <dbReference type="NCBI Taxonomy" id="103733"/>
    <lineage>
        <taxon>Bacteria</taxon>
        <taxon>Bacillati</taxon>
        <taxon>Actinomycetota</taxon>
        <taxon>Actinomycetes</taxon>
        <taxon>Pseudonocardiales</taxon>
        <taxon>Pseudonocardiaceae</taxon>
        <taxon>Saccharothrix</taxon>
    </lineage>
</organism>
<accession>A0A5Q0GSP4</accession>
<dbReference type="OrthoDB" id="5183396at2"/>
<sequence length="167" mass="19394">MATDVVELILEDHRRFEELFRQLRDRNSDRSALLGELAALLVAHAEAEESEVYPALKRYKEVDNDEVDHGAEEHAEGHQALLALMEITDTESEEWESKLEELVEALNHHVDEEERTILNDAREQVADERREELGKLFLEIRQDRLDDDCGDISYVRRVAADTKDRID</sequence>
<evidence type="ECO:0000313" key="4">
    <source>
        <dbReference type="Proteomes" id="UP000325787"/>
    </source>
</evidence>
<name>A0A5Q0GSP4_SACSY</name>
<dbReference type="Pfam" id="PF01814">
    <property type="entry name" value="Hemerythrin"/>
    <property type="match status" value="1"/>
</dbReference>
<keyword evidence="1" id="KW-0175">Coiled coil</keyword>
<evidence type="ECO:0000313" key="3">
    <source>
        <dbReference type="EMBL" id="QFZ17077.1"/>
    </source>
</evidence>
<dbReference type="InterPro" id="IPR012312">
    <property type="entry name" value="Hemerythrin-like"/>
</dbReference>